<dbReference type="GO" id="GO:0016787">
    <property type="term" value="F:hydrolase activity"/>
    <property type="evidence" value="ECO:0007669"/>
    <property type="project" value="UniProtKB-KW"/>
</dbReference>
<keyword evidence="2" id="KW-0378">Hydrolase</keyword>
<reference evidence="3" key="1">
    <citation type="submission" date="2018-12" db="EMBL/GenBank/DDBJ databases">
        <title>Dusodibacter welbiota gen. nov., sp. nov., isolated from human faeces and emended description of the Oscillibacter genus.</title>
        <authorList>
            <person name="Le Roy T."/>
            <person name="Van der Smissen P."/>
            <person name="Delzenne N."/>
            <person name="Muccioli G."/>
            <person name="Collet J.F."/>
            <person name="Cani P.D."/>
        </authorList>
    </citation>
    <scope>NUCLEOTIDE SEQUENCE [LARGE SCALE GENOMIC DNA]</scope>
    <source>
        <strain evidence="3">J115</strain>
    </source>
</reference>
<dbReference type="AlphaFoldDB" id="A0A4D7AL76"/>
<dbReference type="Proteomes" id="UP000298642">
    <property type="component" value="Chromosome"/>
</dbReference>
<dbReference type="PANTHER" id="PTHR30619:SF1">
    <property type="entry name" value="RECOMBINATION PROTEIN 2"/>
    <property type="match status" value="1"/>
</dbReference>
<protein>
    <submittedName>
        <fullName evidence="2">MBL fold metallo-hydrolase</fullName>
    </submittedName>
</protein>
<dbReference type="InterPro" id="IPR036866">
    <property type="entry name" value="RibonucZ/Hydroxyglut_hydro"/>
</dbReference>
<proteinExistence type="predicted"/>
<dbReference type="RefSeq" id="WP_136891553.1">
    <property type="nucleotide sequence ID" value="NZ_CP034413.3"/>
</dbReference>
<dbReference type="GeneID" id="89521834"/>
<keyword evidence="3" id="KW-1185">Reference proteome</keyword>
<organism evidence="2 3">
    <name type="scientific">Dysosmobacter welbionis</name>
    <dbReference type="NCBI Taxonomy" id="2093857"/>
    <lineage>
        <taxon>Bacteria</taxon>
        <taxon>Bacillati</taxon>
        <taxon>Bacillota</taxon>
        <taxon>Clostridia</taxon>
        <taxon>Eubacteriales</taxon>
        <taxon>Oscillospiraceae</taxon>
        <taxon>Dysosmobacter</taxon>
    </lineage>
</organism>
<sequence length="316" mass="35368">MLVLDFINVGNGDSILVREMEGERLRFSMLVDCGHDSLERDDHPPVEDPRSCRIFAGDFLRSQGVAHLDILLVTHFHRDHIGGLGRVLETVTVGELLTPYAPPADSGPLDPDGDNGLPKAARNVLRCMDLYAGPLRRYGDRIGRIKELPGDRVECLRLTDDLTMDILFGEPALYPRQRAVYDAAFRGERNGYDLIHWGKSMNVSSLRQRLYYHGKEIVLGGDAYAHMWETQTATPCDILKVPHHASLSSTTRKLLRLLQPKAAVVCVAAGRPDERPHPYIVSLLKEFTEDVHFTDAVEIPGLVEPVFHTSVHIELP</sequence>
<dbReference type="Pfam" id="PF00753">
    <property type="entry name" value="Lactamase_B"/>
    <property type="match status" value="1"/>
</dbReference>
<dbReference type="Gene3D" id="3.60.15.10">
    <property type="entry name" value="Ribonuclease Z/Hydroxyacylglutathione hydrolase-like"/>
    <property type="match status" value="1"/>
</dbReference>
<feature type="domain" description="Metallo-beta-lactamase" evidence="1">
    <location>
        <begin position="27"/>
        <end position="94"/>
    </location>
</feature>
<dbReference type="SUPFAM" id="SSF56281">
    <property type="entry name" value="Metallo-hydrolase/oxidoreductase"/>
    <property type="match status" value="1"/>
</dbReference>
<evidence type="ECO:0000313" key="2">
    <source>
        <dbReference type="EMBL" id="QCI60294.1"/>
    </source>
</evidence>
<dbReference type="KEGG" id="obj:EIO64_14625"/>
<dbReference type="InterPro" id="IPR001279">
    <property type="entry name" value="Metallo-B-lactamas"/>
</dbReference>
<dbReference type="InterPro" id="IPR052159">
    <property type="entry name" value="Competence_DNA_uptake"/>
</dbReference>
<name>A0A4D7AL76_9FIRM</name>
<evidence type="ECO:0000259" key="1">
    <source>
        <dbReference type="Pfam" id="PF00753"/>
    </source>
</evidence>
<dbReference type="PANTHER" id="PTHR30619">
    <property type="entry name" value="DNA INTERNALIZATION/COMPETENCE PROTEIN COMEC/REC2"/>
    <property type="match status" value="1"/>
</dbReference>
<dbReference type="EMBL" id="CP034413">
    <property type="protein sequence ID" value="QCI60294.1"/>
    <property type="molecule type" value="Genomic_DNA"/>
</dbReference>
<evidence type="ECO:0000313" key="3">
    <source>
        <dbReference type="Proteomes" id="UP000298642"/>
    </source>
</evidence>
<gene>
    <name evidence="2" type="ORF">EIO64_14625</name>
</gene>
<accession>A0A4D7AL76</accession>